<evidence type="ECO:0000313" key="8">
    <source>
        <dbReference type="EMBL" id="RGK42004.1"/>
    </source>
</evidence>
<dbReference type="InterPro" id="IPR003838">
    <property type="entry name" value="ABC3_permease_C"/>
</dbReference>
<dbReference type="Pfam" id="PF02687">
    <property type="entry name" value="FtsX"/>
    <property type="match status" value="1"/>
</dbReference>
<feature type="transmembrane region" description="Helical" evidence="6">
    <location>
        <begin position="227"/>
        <end position="254"/>
    </location>
</feature>
<gene>
    <name evidence="8" type="ORF">DXD17_03010</name>
</gene>
<evidence type="ECO:0000256" key="6">
    <source>
        <dbReference type="PIRNR" id="PIRNR018968"/>
    </source>
</evidence>
<dbReference type="EMBL" id="QSQN01000005">
    <property type="protein sequence ID" value="RGK42004.1"/>
    <property type="molecule type" value="Genomic_DNA"/>
</dbReference>
<keyword evidence="6" id="KW-0813">Transport</keyword>
<feature type="transmembrane region" description="Helical" evidence="6">
    <location>
        <begin position="21"/>
        <end position="38"/>
    </location>
</feature>
<feature type="transmembrane region" description="Helical" evidence="6">
    <location>
        <begin position="200"/>
        <end position="221"/>
    </location>
</feature>
<dbReference type="RefSeq" id="WP_117687747.1">
    <property type="nucleotide sequence ID" value="NZ_JBGKQN010000004.1"/>
</dbReference>
<keyword evidence="2 6" id="KW-1003">Cell membrane</keyword>
<keyword evidence="3 6" id="KW-0812">Transmembrane</keyword>
<keyword evidence="5 6" id="KW-0472">Membrane</keyword>
<feature type="transmembrane region" description="Helical" evidence="6">
    <location>
        <begin position="541"/>
        <end position="568"/>
    </location>
</feature>
<dbReference type="PANTHER" id="PTHR46795">
    <property type="entry name" value="ABC TRANSPORTER PERMEASE-RELATED-RELATED"/>
    <property type="match status" value="1"/>
</dbReference>
<comment type="subcellular location">
    <subcellularLocation>
        <location evidence="1 6">Cell membrane</location>
        <topology evidence="1 6">Multi-pass membrane protein</topology>
    </subcellularLocation>
</comment>
<comment type="caution">
    <text evidence="8">The sequence shown here is derived from an EMBL/GenBank/DDBJ whole genome shotgun (WGS) entry which is preliminary data.</text>
</comment>
<dbReference type="GO" id="GO:0055085">
    <property type="term" value="P:transmembrane transport"/>
    <property type="evidence" value="ECO:0007669"/>
    <property type="project" value="UniProtKB-UniRule"/>
</dbReference>
<sequence length="675" mass="76926">MKRGLYFRLAATGMSKNKKFYFPYIFTCFCMVMMYYIIQFLRISDDFRTMRGGESMQMILGMGTPVIAVFSWILLYYTNSFLIRRRQKEFGLYHILGMGKRELVKILIWENLMTAVISIAGGLLGGILFSKLAELAAVRIVGNHLGYKMTIEPKAIYYTVFLFLAIFAVILLRMLIFIFRTKPVDMLKSETAGEKPPKANWILAIAGLIILAGAYWIAVSIEEPMEAMLWFMVAVLMVIVATYLLFIAGSVAFCRLMQKKKNYYYKTRHFVSISSMVYRMKRNGAGLASICILSTMVLVMVSSTVCLYASIEGNLARHYPQQFSVEMASGSSLEDKDREEKLKETVGQTINENKIKLKETKEYHILSAACVKTDEGIKFEHENIKSLDSLKMLYILTVADYNRLTGENLSLEKNELYAYLPDEAYEKDTFQVEGCGNWKNKGTPDNQFICGDDVANINSSVYLIVPDEAVMDQFEAAQRAVYGENASSEKLCYAFDTDLSEEGQVSLVSELQNNISTLQLQDEQFPMVNVNARAVSKSDDYALYGGLFFLGILLGSVFIFGMILIIYYKQITEGYEDQGRFSIMMKVGMTRKEVRQSINSQVMTVFFLPLAMAGMHTAFSFPIIRKILKMFAMNDEKLLILVMICCYLAFTVFYAAVYLLTSREYYKIVSRDEKK</sequence>
<evidence type="ECO:0000313" key="9">
    <source>
        <dbReference type="Proteomes" id="UP000260793"/>
    </source>
</evidence>
<feature type="transmembrane region" description="Helical" evidence="6">
    <location>
        <begin position="58"/>
        <end position="78"/>
    </location>
</feature>
<protein>
    <submittedName>
        <fullName evidence="8">ABC transporter permease</fullName>
    </submittedName>
</protein>
<comment type="similarity">
    <text evidence="6">Belongs to the ABC-4 integral membrane protein family.</text>
</comment>
<feature type="transmembrane region" description="Helical" evidence="6">
    <location>
        <begin position="598"/>
        <end position="619"/>
    </location>
</feature>
<dbReference type="InterPro" id="IPR027022">
    <property type="entry name" value="ABC_permease_BceB-typ"/>
</dbReference>
<dbReference type="GO" id="GO:0005886">
    <property type="term" value="C:plasma membrane"/>
    <property type="evidence" value="ECO:0007669"/>
    <property type="project" value="UniProtKB-SubCell"/>
</dbReference>
<reference evidence="8 9" key="1">
    <citation type="submission" date="2018-08" db="EMBL/GenBank/DDBJ databases">
        <title>A genome reference for cultivated species of the human gut microbiota.</title>
        <authorList>
            <person name="Zou Y."/>
            <person name="Xue W."/>
            <person name="Luo G."/>
        </authorList>
    </citation>
    <scope>NUCLEOTIDE SEQUENCE [LARGE SCALE GENOMIC DNA]</scope>
    <source>
        <strain evidence="8 9">TF11-7</strain>
    </source>
</reference>
<dbReference type="PIRSF" id="PIRSF018968">
    <property type="entry name" value="ABC_permease_BceB"/>
    <property type="match status" value="1"/>
</dbReference>
<evidence type="ECO:0000256" key="1">
    <source>
        <dbReference type="ARBA" id="ARBA00004651"/>
    </source>
</evidence>
<evidence type="ECO:0000259" key="7">
    <source>
        <dbReference type="Pfam" id="PF02687"/>
    </source>
</evidence>
<feature type="transmembrane region" description="Helical" evidence="6">
    <location>
        <begin position="639"/>
        <end position="661"/>
    </location>
</feature>
<dbReference type="PANTHER" id="PTHR46795:SF3">
    <property type="entry name" value="ABC TRANSPORTER PERMEASE"/>
    <property type="match status" value="1"/>
</dbReference>
<dbReference type="Proteomes" id="UP000260793">
    <property type="component" value="Unassembled WGS sequence"/>
</dbReference>
<feature type="transmembrane region" description="Helical" evidence="6">
    <location>
        <begin position="106"/>
        <end position="129"/>
    </location>
</feature>
<accession>A0A3E4LX51</accession>
<evidence type="ECO:0000256" key="5">
    <source>
        <dbReference type="ARBA" id="ARBA00023136"/>
    </source>
</evidence>
<feature type="transmembrane region" description="Helical" evidence="6">
    <location>
        <begin position="155"/>
        <end position="179"/>
    </location>
</feature>
<dbReference type="AlphaFoldDB" id="A0A3E4LX51"/>
<organism evidence="8 9">
    <name type="scientific">[Ruminococcus] lactaris</name>
    <dbReference type="NCBI Taxonomy" id="46228"/>
    <lineage>
        <taxon>Bacteria</taxon>
        <taxon>Bacillati</taxon>
        <taxon>Bacillota</taxon>
        <taxon>Clostridia</taxon>
        <taxon>Lachnospirales</taxon>
        <taxon>Lachnospiraceae</taxon>
        <taxon>Mediterraneibacter</taxon>
    </lineage>
</organism>
<keyword evidence="4 6" id="KW-1133">Transmembrane helix</keyword>
<name>A0A3E4LX51_9FIRM</name>
<feature type="domain" description="ABC3 transporter permease C-terminal" evidence="7">
    <location>
        <begin position="66"/>
        <end position="182"/>
    </location>
</feature>
<evidence type="ECO:0000256" key="3">
    <source>
        <dbReference type="ARBA" id="ARBA00022692"/>
    </source>
</evidence>
<evidence type="ECO:0000256" key="4">
    <source>
        <dbReference type="ARBA" id="ARBA00022989"/>
    </source>
</evidence>
<evidence type="ECO:0000256" key="2">
    <source>
        <dbReference type="ARBA" id="ARBA00022475"/>
    </source>
</evidence>
<proteinExistence type="inferred from homology"/>
<feature type="transmembrane region" description="Helical" evidence="6">
    <location>
        <begin position="285"/>
        <end position="311"/>
    </location>
</feature>
<dbReference type="InterPro" id="IPR052536">
    <property type="entry name" value="ABC-4_Integral_Memb_Prot"/>
</dbReference>